<name>A0A8S5PGH3_9CAUD</name>
<proteinExistence type="predicted"/>
<organism evidence="1">
    <name type="scientific">Siphoviridae sp. ctwIa5</name>
    <dbReference type="NCBI Taxonomy" id="2825729"/>
    <lineage>
        <taxon>Viruses</taxon>
        <taxon>Duplodnaviria</taxon>
        <taxon>Heunggongvirae</taxon>
        <taxon>Uroviricota</taxon>
        <taxon>Caudoviricetes</taxon>
    </lineage>
</organism>
<protein>
    <submittedName>
        <fullName evidence="1">Uncharacterized protein</fullName>
    </submittedName>
</protein>
<evidence type="ECO:0000313" key="1">
    <source>
        <dbReference type="EMBL" id="DAE06190.1"/>
    </source>
</evidence>
<reference evidence="1" key="1">
    <citation type="journal article" date="2021" name="Proc. Natl. Acad. Sci. U.S.A.">
        <title>A Catalog of Tens of Thousands of Viruses from Human Metagenomes Reveals Hidden Associations with Chronic Diseases.</title>
        <authorList>
            <person name="Tisza M.J."/>
            <person name="Buck C.B."/>
        </authorList>
    </citation>
    <scope>NUCLEOTIDE SEQUENCE</scope>
    <source>
        <strain evidence="1">CtwIa5</strain>
    </source>
</reference>
<sequence>MPQQGADHGRGGEGDREGLEHEMSERLVVDSFMTADGEVVQLPTLGPLGPVDAQGGRIPLDTVKLFDAEGRFLKVESYEFSTWSQRWVVHLGSGRDAYVDDCYLRRPDSFERLLKDLGEALQQDARGGHLECGYNLAVGLCRGRIPEDDVCRRSHCPRCYEAEFREMGESCDL</sequence>
<accession>A0A8S5PGH3</accession>
<dbReference type="EMBL" id="BK015430">
    <property type="protein sequence ID" value="DAE06190.1"/>
    <property type="molecule type" value="Genomic_DNA"/>
</dbReference>